<keyword evidence="5 6" id="KW-0732">Signal</keyword>
<reference evidence="8" key="4">
    <citation type="journal article" date="2018" name="Nat. Plants">
        <title>Whole-genome landscape of Medicago truncatula symbiotic genes.</title>
        <authorList>
            <person name="Pecrix Y."/>
            <person name="Gamas P."/>
            <person name="Carrere S."/>
        </authorList>
    </citation>
    <scope>NUCLEOTIDE SEQUENCE</scope>
    <source>
        <tissue evidence="8">Leaves</tissue>
    </source>
</reference>
<comment type="similarity">
    <text evidence="2 6">Belongs to the plant self-incompatibility (S1) protein family.</text>
</comment>
<protein>
    <recommendedName>
        <fullName evidence="6">S-protein homolog</fullName>
    </recommendedName>
</protein>
<keyword evidence="10" id="KW-1185">Reference proteome</keyword>
<dbReference type="Pfam" id="PF05938">
    <property type="entry name" value="Self-incomp_S1"/>
    <property type="match status" value="1"/>
</dbReference>
<evidence type="ECO:0000313" key="8">
    <source>
        <dbReference type="EMBL" id="RHN44572.1"/>
    </source>
</evidence>
<dbReference type="EnsemblPlants" id="KEH21809">
    <property type="protein sequence ID" value="KEH21809"/>
    <property type="gene ID" value="MTR_7g018350"/>
</dbReference>
<sequence length="155" mass="17972">MADPKAITLKLSILLIVMFNARDTISAIFPKVVVTIKNDIAPNPTPLDLTVHCKSKDDDLGFHTIKFREIYIFSFRPNVIPDLNTLYWCSFTWKGSPYHHYLDIYDERWDDCIHCNWKINNTNGGCKVLKEGPNFDKCIHWKSIELIDANITSRI</sequence>
<dbReference type="EMBL" id="PSQE01000007">
    <property type="protein sequence ID" value="RHN44572.1"/>
    <property type="molecule type" value="Genomic_DNA"/>
</dbReference>
<feature type="chain" id="PRO_5014499053" description="S-protein homolog" evidence="6">
    <location>
        <begin position="27"/>
        <end position="155"/>
    </location>
</feature>
<dbReference type="EMBL" id="CM001223">
    <property type="protein sequence ID" value="KEH21809.1"/>
    <property type="molecule type" value="Genomic_DNA"/>
</dbReference>
<feature type="signal peptide" evidence="6">
    <location>
        <begin position="1"/>
        <end position="26"/>
    </location>
</feature>
<dbReference type="PANTHER" id="PTHR31232:SF43">
    <property type="entry name" value="S-PROTEIN HOMOLOG 29-RELATED"/>
    <property type="match status" value="1"/>
</dbReference>
<comment type="subcellular location">
    <subcellularLocation>
        <location evidence="1 6">Secreted</location>
    </subcellularLocation>
</comment>
<dbReference type="GO" id="GO:0005576">
    <property type="term" value="C:extracellular region"/>
    <property type="evidence" value="ECO:0007669"/>
    <property type="project" value="UniProtKB-SubCell"/>
</dbReference>
<evidence type="ECO:0000313" key="9">
    <source>
        <dbReference type="EnsemblPlants" id="KEH21809"/>
    </source>
</evidence>
<proteinExistence type="inferred from homology"/>
<evidence type="ECO:0000256" key="5">
    <source>
        <dbReference type="ARBA" id="ARBA00022729"/>
    </source>
</evidence>
<reference evidence="7 10" key="2">
    <citation type="journal article" date="2014" name="BMC Genomics">
        <title>An improved genome release (version Mt4.0) for the model legume Medicago truncatula.</title>
        <authorList>
            <person name="Tang H."/>
            <person name="Krishnakumar V."/>
            <person name="Bidwell S."/>
            <person name="Rosen B."/>
            <person name="Chan A."/>
            <person name="Zhou S."/>
            <person name="Gentzbittel L."/>
            <person name="Childs K.L."/>
            <person name="Yandell M."/>
            <person name="Gundlach H."/>
            <person name="Mayer K.F."/>
            <person name="Schwartz D.C."/>
            <person name="Town C.D."/>
        </authorList>
    </citation>
    <scope>GENOME REANNOTATION</scope>
    <source>
        <strain evidence="7">A17</strain>
        <strain evidence="9 10">cv. Jemalong A17</strain>
    </source>
</reference>
<accession>A0A072TWD9</accession>
<evidence type="ECO:0000313" key="7">
    <source>
        <dbReference type="EMBL" id="KEH21809.1"/>
    </source>
</evidence>
<evidence type="ECO:0000256" key="4">
    <source>
        <dbReference type="ARBA" id="ARBA00022525"/>
    </source>
</evidence>
<dbReference type="Proteomes" id="UP000265566">
    <property type="component" value="Chromosome 7"/>
</dbReference>
<evidence type="ECO:0000256" key="1">
    <source>
        <dbReference type="ARBA" id="ARBA00004613"/>
    </source>
</evidence>
<organism evidence="7 10">
    <name type="scientific">Medicago truncatula</name>
    <name type="common">Barrel medic</name>
    <name type="synonym">Medicago tribuloides</name>
    <dbReference type="NCBI Taxonomy" id="3880"/>
    <lineage>
        <taxon>Eukaryota</taxon>
        <taxon>Viridiplantae</taxon>
        <taxon>Streptophyta</taxon>
        <taxon>Embryophyta</taxon>
        <taxon>Tracheophyta</taxon>
        <taxon>Spermatophyta</taxon>
        <taxon>Magnoliopsida</taxon>
        <taxon>eudicotyledons</taxon>
        <taxon>Gunneridae</taxon>
        <taxon>Pentapetalae</taxon>
        <taxon>rosids</taxon>
        <taxon>fabids</taxon>
        <taxon>Fabales</taxon>
        <taxon>Fabaceae</taxon>
        <taxon>Papilionoideae</taxon>
        <taxon>50 kb inversion clade</taxon>
        <taxon>NPAAA clade</taxon>
        <taxon>Hologalegina</taxon>
        <taxon>IRL clade</taxon>
        <taxon>Trifolieae</taxon>
        <taxon>Medicago</taxon>
    </lineage>
</organism>
<name>A0A072TWD9_MEDTR</name>
<evidence type="ECO:0000256" key="2">
    <source>
        <dbReference type="ARBA" id="ARBA00005581"/>
    </source>
</evidence>
<evidence type="ECO:0000256" key="3">
    <source>
        <dbReference type="ARBA" id="ARBA00022471"/>
    </source>
</evidence>
<gene>
    <name evidence="7" type="ordered locus">MTR_7g018350</name>
    <name evidence="8" type="ORF">MtrunA17_Chr7g0220861</name>
</gene>
<keyword evidence="3 6" id="KW-0713">Self-incompatibility</keyword>
<dbReference type="AlphaFoldDB" id="A0A072TWD9"/>
<dbReference type="Gramene" id="rna38707">
    <property type="protein sequence ID" value="RHN44572.1"/>
    <property type="gene ID" value="gene38707"/>
</dbReference>
<dbReference type="Proteomes" id="UP000002051">
    <property type="component" value="Unassembled WGS sequence"/>
</dbReference>
<dbReference type="InterPro" id="IPR010264">
    <property type="entry name" value="Self-incomp_S1"/>
</dbReference>
<reference evidence="7 10" key="1">
    <citation type="journal article" date="2011" name="Nature">
        <title>The Medicago genome provides insight into the evolution of rhizobial symbioses.</title>
        <authorList>
            <person name="Young N.D."/>
            <person name="Debelle F."/>
            <person name="Oldroyd G.E."/>
            <person name="Geurts R."/>
            <person name="Cannon S.B."/>
            <person name="Udvardi M.K."/>
            <person name="Benedito V.A."/>
            <person name="Mayer K.F."/>
            <person name="Gouzy J."/>
            <person name="Schoof H."/>
            <person name="Van de Peer Y."/>
            <person name="Proost S."/>
            <person name="Cook D.R."/>
            <person name="Meyers B.C."/>
            <person name="Spannagl M."/>
            <person name="Cheung F."/>
            <person name="De Mita S."/>
            <person name="Krishnakumar V."/>
            <person name="Gundlach H."/>
            <person name="Zhou S."/>
            <person name="Mudge J."/>
            <person name="Bharti A.K."/>
            <person name="Murray J.D."/>
            <person name="Naoumkina M.A."/>
            <person name="Rosen B."/>
            <person name="Silverstein K.A."/>
            <person name="Tang H."/>
            <person name="Rombauts S."/>
            <person name="Zhao P.X."/>
            <person name="Zhou P."/>
            <person name="Barbe V."/>
            <person name="Bardou P."/>
            <person name="Bechner M."/>
            <person name="Bellec A."/>
            <person name="Berger A."/>
            <person name="Berges H."/>
            <person name="Bidwell S."/>
            <person name="Bisseling T."/>
            <person name="Choisne N."/>
            <person name="Couloux A."/>
            <person name="Denny R."/>
            <person name="Deshpande S."/>
            <person name="Dai X."/>
            <person name="Doyle J.J."/>
            <person name="Dudez A.M."/>
            <person name="Farmer A.D."/>
            <person name="Fouteau S."/>
            <person name="Franken C."/>
            <person name="Gibelin C."/>
            <person name="Gish J."/>
            <person name="Goldstein S."/>
            <person name="Gonzalez A.J."/>
            <person name="Green P.J."/>
            <person name="Hallab A."/>
            <person name="Hartog M."/>
            <person name="Hua A."/>
            <person name="Humphray S.J."/>
            <person name="Jeong D.H."/>
            <person name="Jing Y."/>
            <person name="Jocker A."/>
            <person name="Kenton S.M."/>
            <person name="Kim D.J."/>
            <person name="Klee K."/>
            <person name="Lai H."/>
            <person name="Lang C."/>
            <person name="Lin S."/>
            <person name="Macmil S.L."/>
            <person name="Magdelenat G."/>
            <person name="Matthews L."/>
            <person name="McCorrison J."/>
            <person name="Monaghan E.L."/>
            <person name="Mun J.H."/>
            <person name="Najar F.Z."/>
            <person name="Nicholson C."/>
            <person name="Noirot C."/>
            <person name="O'Bleness M."/>
            <person name="Paule C.R."/>
            <person name="Poulain J."/>
            <person name="Prion F."/>
            <person name="Qin B."/>
            <person name="Qu C."/>
            <person name="Retzel E.F."/>
            <person name="Riddle C."/>
            <person name="Sallet E."/>
            <person name="Samain S."/>
            <person name="Samson N."/>
            <person name="Sanders I."/>
            <person name="Saurat O."/>
            <person name="Scarpelli C."/>
            <person name="Schiex T."/>
            <person name="Segurens B."/>
            <person name="Severin A.J."/>
            <person name="Sherrier D.J."/>
            <person name="Shi R."/>
            <person name="Sims S."/>
            <person name="Singer S.R."/>
            <person name="Sinharoy S."/>
            <person name="Sterck L."/>
            <person name="Viollet A."/>
            <person name="Wang B.B."/>
            <person name="Wang K."/>
            <person name="Wang M."/>
            <person name="Wang X."/>
            <person name="Warfsmann J."/>
            <person name="Weissenbach J."/>
            <person name="White D.D."/>
            <person name="White J.D."/>
            <person name="Wiley G.B."/>
            <person name="Wincker P."/>
            <person name="Xing Y."/>
            <person name="Yang L."/>
            <person name="Yao Z."/>
            <person name="Ying F."/>
            <person name="Zhai J."/>
            <person name="Zhou L."/>
            <person name="Zuber A."/>
            <person name="Denarie J."/>
            <person name="Dixon R.A."/>
            <person name="May G.D."/>
            <person name="Schwartz D.C."/>
            <person name="Rogers J."/>
            <person name="Quetier F."/>
            <person name="Town C.D."/>
            <person name="Roe B.A."/>
        </authorList>
    </citation>
    <scope>NUCLEOTIDE SEQUENCE [LARGE SCALE GENOMIC DNA]</scope>
    <source>
        <strain evidence="7">A17</strain>
        <strain evidence="9 10">cv. Jemalong A17</strain>
    </source>
</reference>
<evidence type="ECO:0000313" key="10">
    <source>
        <dbReference type="Proteomes" id="UP000002051"/>
    </source>
</evidence>
<evidence type="ECO:0000256" key="6">
    <source>
        <dbReference type="RuleBase" id="RU367044"/>
    </source>
</evidence>
<dbReference type="PANTHER" id="PTHR31232">
    <property type="match status" value="1"/>
</dbReference>
<dbReference type="HOGENOM" id="CLU_125658_0_0_1"/>
<keyword evidence="4 6" id="KW-0964">Secreted</keyword>
<reference evidence="9" key="3">
    <citation type="submission" date="2015-04" db="UniProtKB">
        <authorList>
            <consortium name="EnsemblPlants"/>
        </authorList>
    </citation>
    <scope>IDENTIFICATION</scope>
    <source>
        <strain evidence="9">cv. Jemalong A17</strain>
    </source>
</reference>
<dbReference type="GO" id="GO:0060320">
    <property type="term" value="P:rejection of self pollen"/>
    <property type="evidence" value="ECO:0007669"/>
    <property type="project" value="UniProtKB-KW"/>
</dbReference>